<keyword evidence="2" id="KW-0732">Signal</keyword>
<dbReference type="AlphaFoldDB" id="A0A7S2Q4S2"/>
<evidence type="ECO:0000259" key="3">
    <source>
        <dbReference type="PROSITE" id="PS51340"/>
    </source>
</evidence>
<organism evidence="4">
    <name type="scientific">Skeletonema marinoi</name>
    <dbReference type="NCBI Taxonomy" id="267567"/>
    <lineage>
        <taxon>Eukaryota</taxon>
        <taxon>Sar</taxon>
        <taxon>Stramenopiles</taxon>
        <taxon>Ochrophyta</taxon>
        <taxon>Bacillariophyta</taxon>
        <taxon>Coscinodiscophyceae</taxon>
        <taxon>Thalassiosirophycidae</taxon>
        <taxon>Thalassiosirales</taxon>
        <taxon>Skeletonemataceae</taxon>
        <taxon>Skeletonema</taxon>
        <taxon>Skeletonema marinoi-dohrnii complex</taxon>
    </lineage>
</organism>
<proteinExistence type="predicted"/>
<feature type="compositionally biased region" description="Polar residues" evidence="1">
    <location>
        <begin position="120"/>
        <end position="138"/>
    </location>
</feature>
<dbReference type="Gene3D" id="2.40.33.20">
    <property type="entry name" value="PK beta-barrel domain-like"/>
    <property type="match status" value="1"/>
</dbReference>
<evidence type="ECO:0000313" key="4">
    <source>
        <dbReference type="EMBL" id="CAD9632664.1"/>
    </source>
</evidence>
<dbReference type="GO" id="GO:0003824">
    <property type="term" value="F:catalytic activity"/>
    <property type="evidence" value="ECO:0007669"/>
    <property type="project" value="InterPro"/>
</dbReference>
<feature type="chain" id="PRO_5031470436" description="MOSC domain-containing protein" evidence="2">
    <location>
        <begin position="25"/>
        <end position="323"/>
    </location>
</feature>
<sequence>MRASITSILYLILILGVDVHNSISGDNERSCAFHSGANWRLLNVRRPQQRHDNIIISSIGNHQNNKLPEVTLAANSNNMLDALANAFGIKSPKQPTMPADTKSKNNNSQGQVIRTAARPHQSSGGSIPSSREYTTRKSSLPMISVSEKGVTGDYNHYRTVALKSTADRAISILTHDVSSYIQTLDGGSFAKSGNGYTAGDLGENVLVKGVDFSFFKVGGRYRFSPKSSNNSGNASSSSSSMIESAEEDVIIEITEPMEPCANLCKLPFINDPTLSSARERVAKCQRFIAALGVKDGLRGWYAKVLSGGVIRVDDSVSLLGADV</sequence>
<dbReference type="GO" id="GO:0030170">
    <property type="term" value="F:pyridoxal phosphate binding"/>
    <property type="evidence" value="ECO:0007669"/>
    <property type="project" value="InterPro"/>
</dbReference>
<accession>A0A7S2Q4S2</accession>
<dbReference type="Pfam" id="PF03473">
    <property type="entry name" value="MOSC"/>
    <property type="match status" value="1"/>
</dbReference>
<feature type="region of interest" description="Disordered" evidence="1">
    <location>
        <begin position="92"/>
        <end position="138"/>
    </location>
</feature>
<dbReference type="InterPro" id="IPR005302">
    <property type="entry name" value="MoCF_Sase_C"/>
</dbReference>
<feature type="domain" description="MOSC" evidence="3">
    <location>
        <begin position="135"/>
        <end position="319"/>
    </location>
</feature>
<evidence type="ECO:0000256" key="2">
    <source>
        <dbReference type="SAM" id="SignalP"/>
    </source>
</evidence>
<gene>
    <name evidence="4" type="ORF">SMAR0320_LOCUS24036</name>
</gene>
<evidence type="ECO:0000256" key="1">
    <source>
        <dbReference type="SAM" id="MobiDB-lite"/>
    </source>
</evidence>
<dbReference type="PROSITE" id="PS51340">
    <property type="entry name" value="MOSC"/>
    <property type="match status" value="1"/>
</dbReference>
<protein>
    <recommendedName>
        <fullName evidence="3">MOSC domain-containing protein</fullName>
    </recommendedName>
</protein>
<dbReference type="GO" id="GO:0030151">
    <property type="term" value="F:molybdenum ion binding"/>
    <property type="evidence" value="ECO:0007669"/>
    <property type="project" value="InterPro"/>
</dbReference>
<dbReference type="SUPFAM" id="SSF50800">
    <property type="entry name" value="PK beta-barrel domain-like"/>
    <property type="match status" value="1"/>
</dbReference>
<dbReference type="EMBL" id="HBGZ01033527">
    <property type="protein sequence ID" value="CAD9632664.1"/>
    <property type="molecule type" value="Transcribed_RNA"/>
</dbReference>
<dbReference type="InterPro" id="IPR011037">
    <property type="entry name" value="Pyrv_Knase-like_insert_dom_sf"/>
</dbReference>
<feature type="signal peptide" evidence="2">
    <location>
        <begin position="1"/>
        <end position="24"/>
    </location>
</feature>
<reference evidence="4" key="1">
    <citation type="submission" date="2021-01" db="EMBL/GenBank/DDBJ databases">
        <authorList>
            <person name="Corre E."/>
            <person name="Pelletier E."/>
            <person name="Niang G."/>
            <person name="Scheremetjew M."/>
            <person name="Finn R."/>
            <person name="Kale V."/>
            <person name="Holt S."/>
            <person name="Cochrane G."/>
            <person name="Meng A."/>
            <person name="Brown T."/>
            <person name="Cohen L."/>
        </authorList>
    </citation>
    <scope>NUCLEOTIDE SEQUENCE</scope>
    <source>
        <strain evidence="4">SM1012Den-03</strain>
    </source>
</reference>
<name>A0A7S2Q4S2_9STRA</name>